<sequence>MILQESEDSALILAICSYECYKSCEKVKFGDRIEIEAEIMKKNDSNEVTKIWIDTIQKTEKDGQDFAPHSIASMPFCNKPRFIHELSNVDIKKTVLQATILDLKMTVYEGCVHCQHVMKTVSSKAFCPKCKRKIGRDMTFGKMRVMDFSGQLYVNVKTEAMKKILDIFGFADDQWNFSEPRERANYIFQNIMLEIEMESDEWECTDAAEMNWDVHAKYLEKKEEKENRREEEEVQARAE</sequence>
<dbReference type="SUPFAM" id="SSF50249">
    <property type="entry name" value="Nucleic acid-binding proteins"/>
    <property type="match status" value="1"/>
</dbReference>
<evidence type="ECO:0000313" key="1">
    <source>
        <dbReference type="EMBL" id="PIC17278.1"/>
    </source>
</evidence>
<name>A0A2G5SQM1_9PELO</name>
<dbReference type="Proteomes" id="UP000230233">
    <property type="component" value="Chromosome X"/>
</dbReference>
<comment type="caution">
    <text evidence="1">The sequence shown here is derived from an EMBL/GenBank/DDBJ whole genome shotgun (WGS) entry which is preliminary data.</text>
</comment>
<reference evidence="2" key="1">
    <citation type="submission" date="2017-10" db="EMBL/GenBank/DDBJ databases">
        <title>Rapid genome shrinkage in a self-fertile nematode reveals novel sperm competition proteins.</title>
        <authorList>
            <person name="Yin D."/>
            <person name="Schwarz E.M."/>
            <person name="Thomas C.G."/>
            <person name="Felde R.L."/>
            <person name="Korf I.F."/>
            <person name="Cutter A.D."/>
            <person name="Schartner C.M."/>
            <person name="Ralston E.J."/>
            <person name="Meyer B.J."/>
            <person name="Haag E.S."/>
        </authorList>
    </citation>
    <scope>NUCLEOTIDE SEQUENCE [LARGE SCALE GENOMIC DNA]</scope>
    <source>
        <strain evidence="2">JU1422</strain>
    </source>
</reference>
<organism evidence="1 2">
    <name type="scientific">Caenorhabditis nigoni</name>
    <dbReference type="NCBI Taxonomy" id="1611254"/>
    <lineage>
        <taxon>Eukaryota</taxon>
        <taxon>Metazoa</taxon>
        <taxon>Ecdysozoa</taxon>
        <taxon>Nematoda</taxon>
        <taxon>Chromadorea</taxon>
        <taxon>Rhabditida</taxon>
        <taxon>Rhabditina</taxon>
        <taxon>Rhabditomorpha</taxon>
        <taxon>Rhabditoidea</taxon>
        <taxon>Rhabditidae</taxon>
        <taxon>Peloderinae</taxon>
        <taxon>Caenorhabditis</taxon>
    </lineage>
</organism>
<evidence type="ECO:0000313" key="2">
    <source>
        <dbReference type="Proteomes" id="UP000230233"/>
    </source>
</evidence>
<dbReference type="Gene3D" id="2.40.50.140">
    <property type="entry name" value="Nucleic acid-binding proteins"/>
    <property type="match status" value="1"/>
</dbReference>
<proteinExistence type="predicted"/>
<dbReference type="EMBL" id="PDUG01000006">
    <property type="protein sequence ID" value="PIC17278.1"/>
    <property type="molecule type" value="Genomic_DNA"/>
</dbReference>
<accession>A0A2G5SQM1</accession>
<dbReference type="AlphaFoldDB" id="A0A2G5SQM1"/>
<gene>
    <name evidence="1" type="primary">Cnig_chr_X.g23578</name>
    <name evidence="1" type="ORF">B9Z55_023578</name>
</gene>
<dbReference type="InterPro" id="IPR012340">
    <property type="entry name" value="NA-bd_OB-fold"/>
</dbReference>
<evidence type="ECO:0008006" key="3">
    <source>
        <dbReference type="Google" id="ProtNLM"/>
    </source>
</evidence>
<protein>
    <recommendedName>
        <fullName evidence="3">Replication factor A C-terminal domain-containing protein</fullName>
    </recommendedName>
</protein>
<keyword evidence="2" id="KW-1185">Reference proteome</keyword>